<dbReference type="Proteomes" id="UP000194641">
    <property type="component" value="Unassembled WGS sequence"/>
</dbReference>
<comment type="similarity">
    <text evidence="9">Belongs to the peptidase M15D family.</text>
</comment>
<dbReference type="Gene3D" id="3.30.1380.10">
    <property type="match status" value="1"/>
</dbReference>
<comment type="function">
    <text evidence="9">Catalyzes hydrolysis of the D-alanyl-D-alanine dipeptide.</text>
</comment>
<dbReference type="CDD" id="cd14840">
    <property type="entry name" value="D-Ala-D-Ala_dipeptidase_Aad"/>
    <property type="match status" value="1"/>
</dbReference>
<comment type="cofactor">
    <cofactor evidence="9">
        <name>Zn(2+)</name>
        <dbReference type="ChEBI" id="CHEBI:29105"/>
    </cofactor>
    <text evidence="9">Binds 1 zinc ion per subunit.</text>
</comment>
<dbReference type="HAMAP" id="MF_01924">
    <property type="entry name" value="A_A_dipeptidase"/>
    <property type="match status" value="1"/>
</dbReference>
<keyword evidence="6 9" id="KW-0224">Dipeptidase</keyword>
<evidence type="ECO:0000256" key="6">
    <source>
        <dbReference type="ARBA" id="ARBA00022997"/>
    </source>
</evidence>
<evidence type="ECO:0000256" key="5">
    <source>
        <dbReference type="ARBA" id="ARBA00022833"/>
    </source>
</evidence>
<dbReference type="Pfam" id="PF01427">
    <property type="entry name" value="Peptidase_M15"/>
    <property type="match status" value="1"/>
</dbReference>
<comment type="caution">
    <text evidence="10">The sequence shown here is derived from an EMBL/GenBank/DDBJ whole genome shotgun (WGS) entry which is preliminary data.</text>
</comment>
<keyword evidence="4 9" id="KW-0378">Hydrolase</keyword>
<dbReference type="AlphaFoldDB" id="A0A252AX51"/>
<evidence type="ECO:0000313" key="10">
    <source>
        <dbReference type="EMBL" id="OUI95888.1"/>
    </source>
</evidence>
<dbReference type="InterPro" id="IPR000755">
    <property type="entry name" value="A_A_dipeptidase"/>
</dbReference>
<dbReference type="PANTHER" id="PTHR43126:SF1">
    <property type="entry name" value="D-ALANYL-D-ALANINE DIPEPTIDASE"/>
    <property type="match status" value="1"/>
</dbReference>
<keyword evidence="7 9" id="KW-0482">Metalloprotease</keyword>
<evidence type="ECO:0000256" key="8">
    <source>
        <dbReference type="ARBA" id="ARBA00023316"/>
    </source>
</evidence>
<keyword evidence="3 9" id="KW-0479">Metal-binding</keyword>
<feature type="binding site" evidence="9">
    <location>
        <position position="151"/>
    </location>
    <ligand>
        <name>Zn(2+)</name>
        <dbReference type="ChEBI" id="CHEBI:29105"/>
        <note>catalytic</note>
    </ligand>
</feature>
<feature type="active site" description="Proton donor/acceptor" evidence="9">
    <location>
        <position position="209"/>
    </location>
</feature>
<dbReference type="GO" id="GO:0008237">
    <property type="term" value="F:metallopeptidase activity"/>
    <property type="evidence" value="ECO:0007669"/>
    <property type="project" value="UniProtKB-KW"/>
</dbReference>
<evidence type="ECO:0000256" key="3">
    <source>
        <dbReference type="ARBA" id="ARBA00022723"/>
    </source>
</evidence>
<dbReference type="GO" id="GO:0006508">
    <property type="term" value="P:proteolysis"/>
    <property type="evidence" value="ECO:0007669"/>
    <property type="project" value="UniProtKB-KW"/>
</dbReference>
<feature type="binding site" evidence="9">
    <location>
        <position position="212"/>
    </location>
    <ligand>
        <name>Zn(2+)</name>
        <dbReference type="ChEBI" id="CHEBI:29105"/>
        <note>catalytic</note>
    </ligand>
</feature>
<keyword evidence="2 9" id="KW-0645">Protease</keyword>
<evidence type="ECO:0000256" key="4">
    <source>
        <dbReference type="ARBA" id="ARBA00022801"/>
    </source>
</evidence>
<gene>
    <name evidence="9" type="primary">ddpX</name>
    <name evidence="10" type="ORF">HK17_15680</name>
</gene>
<accession>A0A252AX51</accession>
<evidence type="ECO:0000313" key="11">
    <source>
        <dbReference type="Proteomes" id="UP000194641"/>
    </source>
</evidence>
<keyword evidence="8" id="KW-0961">Cell wall biogenesis/degradation</keyword>
<sequence length="231" mass="26223">MNIPCFSAYGQETQSTMIFRITPLKPVAQLMKQARKESPPESGSGLRQPELVDLAALSPDFKFDVRYSTERNFLGVPVYASSHAFLEKPAAEALSRVLAFLKTKGYGLLIFDAYRPWFITKVFWDATPADKHLYVANPQTGSRHNRGCAVDLTLYDLKTGAQIEMPSGFDEMTERAHSDYAGATDQQKAARQLLKDAMQNEGFTQLPAEWWHFDYKDWALYPIQNIPFEEL</sequence>
<dbReference type="EMBL" id="JOPA01000008">
    <property type="protein sequence ID" value="OUI95888.1"/>
    <property type="molecule type" value="Genomic_DNA"/>
</dbReference>
<dbReference type="PANTHER" id="PTHR43126">
    <property type="entry name" value="D-ALANYL-D-ALANINE DIPEPTIDASE"/>
    <property type="match status" value="1"/>
</dbReference>
<feature type="binding site" evidence="9">
    <location>
        <position position="144"/>
    </location>
    <ligand>
        <name>Zn(2+)</name>
        <dbReference type="ChEBI" id="CHEBI:29105"/>
        <note>catalytic</note>
    </ligand>
</feature>
<keyword evidence="5 9" id="KW-0862">Zinc</keyword>
<dbReference type="GO" id="GO:0008270">
    <property type="term" value="F:zinc ion binding"/>
    <property type="evidence" value="ECO:0007669"/>
    <property type="project" value="UniProtKB-UniRule"/>
</dbReference>
<protein>
    <recommendedName>
        <fullName evidence="9">D-alanyl-D-alanine dipeptidase</fullName>
        <shortName evidence="9">D-Ala-D-Ala dipeptidase</shortName>
        <ecNumber evidence="9">3.4.13.22</ecNumber>
    </recommendedName>
</protein>
<proteinExistence type="inferred from homology"/>
<dbReference type="GO" id="GO:0160237">
    <property type="term" value="F:D-Ala-D-Ala dipeptidase activity"/>
    <property type="evidence" value="ECO:0007669"/>
    <property type="project" value="UniProtKB-EC"/>
</dbReference>
<dbReference type="InterPro" id="IPR009045">
    <property type="entry name" value="Zn_M74/Hedgehog-like"/>
</dbReference>
<evidence type="ECO:0000256" key="7">
    <source>
        <dbReference type="ARBA" id="ARBA00023049"/>
    </source>
</evidence>
<dbReference type="GO" id="GO:0071555">
    <property type="term" value="P:cell wall organization"/>
    <property type="evidence" value="ECO:0007669"/>
    <property type="project" value="UniProtKB-KW"/>
</dbReference>
<evidence type="ECO:0000256" key="2">
    <source>
        <dbReference type="ARBA" id="ARBA00022670"/>
    </source>
</evidence>
<dbReference type="SUPFAM" id="SSF55166">
    <property type="entry name" value="Hedgehog/DD-peptidase"/>
    <property type="match status" value="1"/>
</dbReference>
<dbReference type="EC" id="3.4.13.22" evidence="9"/>
<organism evidence="10 11">
    <name type="scientific">Acetobacter indonesiensis</name>
    <dbReference type="NCBI Taxonomy" id="104101"/>
    <lineage>
        <taxon>Bacteria</taxon>
        <taxon>Pseudomonadati</taxon>
        <taxon>Pseudomonadota</taxon>
        <taxon>Alphaproteobacteria</taxon>
        <taxon>Acetobacterales</taxon>
        <taxon>Acetobacteraceae</taxon>
        <taxon>Acetobacter</taxon>
    </lineage>
</organism>
<reference evidence="11" key="1">
    <citation type="submission" date="2014-06" db="EMBL/GenBank/DDBJ databases">
        <authorList>
            <person name="Winans N.J."/>
            <person name="Newell P.D."/>
            <person name="Douglas A.E."/>
        </authorList>
    </citation>
    <scope>NUCLEOTIDE SEQUENCE [LARGE SCALE GENOMIC DNA]</scope>
</reference>
<comment type="catalytic activity">
    <reaction evidence="1 9">
        <text>D-alanyl-D-alanine + H2O = 2 D-alanine</text>
        <dbReference type="Rhea" id="RHEA:20661"/>
        <dbReference type="ChEBI" id="CHEBI:15377"/>
        <dbReference type="ChEBI" id="CHEBI:57416"/>
        <dbReference type="ChEBI" id="CHEBI:57822"/>
        <dbReference type="EC" id="3.4.13.22"/>
    </reaction>
</comment>
<feature type="site" description="Transition state stabilizer" evidence="9">
    <location>
        <position position="115"/>
    </location>
</feature>
<name>A0A252AX51_9PROT</name>
<evidence type="ECO:0000256" key="9">
    <source>
        <dbReference type="HAMAP-Rule" id="MF_01924"/>
    </source>
</evidence>
<evidence type="ECO:0000256" key="1">
    <source>
        <dbReference type="ARBA" id="ARBA00001362"/>
    </source>
</evidence>